<dbReference type="EMBL" id="FOTQ01000007">
    <property type="protein sequence ID" value="SFM41923.1"/>
    <property type="molecule type" value="Genomic_DNA"/>
</dbReference>
<organism evidence="1 2">
    <name type="scientific">Shimia aestuarii</name>
    <dbReference type="NCBI Taxonomy" id="254406"/>
    <lineage>
        <taxon>Bacteria</taxon>
        <taxon>Pseudomonadati</taxon>
        <taxon>Pseudomonadota</taxon>
        <taxon>Alphaproteobacteria</taxon>
        <taxon>Rhodobacterales</taxon>
        <taxon>Roseobacteraceae</taxon>
    </lineage>
</organism>
<reference evidence="1 2" key="1">
    <citation type="submission" date="2016-10" db="EMBL/GenBank/DDBJ databases">
        <authorList>
            <person name="de Groot N.N."/>
        </authorList>
    </citation>
    <scope>NUCLEOTIDE SEQUENCE [LARGE SCALE GENOMIC DNA]</scope>
    <source>
        <strain evidence="1 2">DSM 15283</strain>
    </source>
</reference>
<dbReference type="RefSeq" id="WP_093094784.1">
    <property type="nucleotide sequence ID" value="NZ_FOTQ01000007.1"/>
</dbReference>
<evidence type="ECO:0000313" key="1">
    <source>
        <dbReference type="EMBL" id="SFM41923.1"/>
    </source>
</evidence>
<sequence length="124" mass="13618">MLGVVLWSDTNDNKAVIWCEDHGDLAFFNGGSEQPDALLGLDAGDLVQFELSEERHQRYAKNPRPVMHGAYSGLSDTLCAQTPDKVIERRPAGRQATRAGFETGDVISFAAARARQSDRTLELV</sequence>
<gene>
    <name evidence="1" type="ORF">SAMN04488042_10772</name>
</gene>
<proteinExistence type="predicted"/>
<evidence type="ECO:0000313" key="2">
    <source>
        <dbReference type="Proteomes" id="UP000199144"/>
    </source>
</evidence>
<protein>
    <recommendedName>
        <fullName evidence="3">Cold shock protein, CspA family</fullName>
    </recommendedName>
</protein>
<name>A0A1I4QQF3_9RHOB</name>
<dbReference type="STRING" id="254406.SAMN04488042_10772"/>
<evidence type="ECO:0008006" key="3">
    <source>
        <dbReference type="Google" id="ProtNLM"/>
    </source>
</evidence>
<accession>A0A1I4QQF3</accession>
<keyword evidence="2" id="KW-1185">Reference proteome</keyword>
<dbReference type="Proteomes" id="UP000199144">
    <property type="component" value="Unassembled WGS sequence"/>
</dbReference>
<dbReference type="AlphaFoldDB" id="A0A1I4QQF3"/>
<dbReference type="OrthoDB" id="7868545at2"/>